<dbReference type="SUPFAM" id="SSF82153">
    <property type="entry name" value="FAS1 domain"/>
    <property type="match status" value="1"/>
</dbReference>
<feature type="chain" id="PRO_5043730199" evidence="2">
    <location>
        <begin position="23"/>
        <end position="262"/>
    </location>
</feature>
<name>A0AAV3RWJ1_LITER</name>
<dbReference type="InterPro" id="IPR033254">
    <property type="entry name" value="Plant_FLA"/>
</dbReference>
<dbReference type="Proteomes" id="UP001454036">
    <property type="component" value="Unassembled WGS sequence"/>
</dbReference>
<feature type="compositionally biased region" description="Acidic residues" evidence="1">
    <location>
        <begin position="198"/>
        <end position="208"/>
    </location>
</feature>
<organism evidence="3 4">
    <name type="scientific">Lithospermum erythrorhizon</name>
    <name type="common">Purple gromwell</name>
    <name type="synonym">Lithospermum officinale var. erythrorhizon</name>
    <dbReference type="NCBI Taxonomy" id="34254"/>
    <lineage>
        <taxon>Eukaryota</taxon>
        <taxon>Viridiplantae</taxon>
        <taxon>Streptophyta</taxon>
        <taxon>Embryophyta</taxon>
        <taxon>Tracheophyta</taxon>
        <taxon>Spermatophyta</taxon>
        <taxon>Magnoliopsida</taxon>
        <taxon>eudicotyledons</taxon>
        <taxon>Gunneridae</taxon>
        <taxon>Pentapetalae</taxon>
        <taxon>asterids</taxon>
        <taxon>lamiids</taxon>
        <taxon>Boraginales</taxon>
        <taxon>Boraginaceae</taxon>
        <taxon>Boraginoideae</taxon>
        <taxon>Lithospermeae</taxon>
        <taxon>Lithospermum</taxon>
    </lineage>
</organism>
<dbReference type="GO" id="GO:0005886">
    <property type="term" value="C:plasma membrane"/>
    <property type="evidence" value="ECO:0007669"/>
    <property type="project" value="TreeGrafter"/>
</dbReference>
<comment type="caution">
    <text evidence="3">The sequence shown here is derived from an EMBL/GenBank/DDBJ whole genome shotgun (WGS) entry which is preliminary data.</text>
</comment>
<evidence type="ECO:0000256" key="1">
    <source>
        <dbReference type="SAM" id="MobiDB-lite"/>
    </source>
</evidence>
<feature type="signal peptide" evidence="2">
    <location>
        <begin position="1"/>
        <end position="22"/>
    </location>
</feature>
<evidence type="ECO:0000256" key="2">
    <source>
        <dbReference type="SAM" id="SignalP"/>
    </source>
</evidence>
<evidence type="ECO:0000313" key="4">
    <source>
        <dbReference type="Proteomes" id="UP001454036"/>
    </source>
</evidence>
<gene>
    <name evidence="3" type="ORF">LIER_32107</name>
</gene>
<evidence type="ECO:0000313" key="3">
    <source>
        <dbReference type="EMBL" id="GAA0184819.1"/>
    </source>
</evidence>
<keyword evidence="4" id="KW-1185">Reference proteome</keyword>
<dbReference type="PANTHER" id="PTHR32382:SF6">
    <property type="entry name" value="FASCICLIN-LIKE ARABINOGALACTAN PROTEIN 14"/>
    <property type="match status" value="1"/>
</dbReference>
<dbReference type="PANTHER" id="PTHR32382">
    <property type="entry name" value="FASCICLIN-LIKE ARABINOGALACTAN PROTEIN"/>
    <property type="match status" value="1"/>
</dbReference>
<dbReference type="InterPro" id="IPR036378">
    <property type="entry name" value="FAS1_dom_sf"/>
</dbReference>
<reference evidence="3 4" key="1">
    <citation type="submission" date="2024-01" db="EMBL/GenBank/DDBJ databases">
        <title>The complete chloroplast genome sequence of Lithospermum erythrorhizon: insights into the phylogenetic relationship among Boraginaceae species and the maternal lineages of purple gromwells.</title>
        <authorList>
            <person name="Okada T."/>
            <person name="Watanabe K."/>
        </authorList>
    </citation>
    <scope>NUCLEOTIDE SEQUENCE [LARGE SCALE GENOMIC DNA]</scope>
</reference>
<sequence>MGSLRSVLVFSLVLLCLRSSFAENVTQILQGYPDLSKMTEVLSQPDVAKAMSIQPAVTILGLDNDIMDTLSAGKRAEEVTDIVKSHVILDYYDDMKLRNQPLNKAQEVVNLYQSSGSSQYGQGLTKLKRTPEGVFFYSTSRNSSRNDAKFVEKIYSRQFNVSIIKIDHQIYINGLNDDMAPVLPPLPPPVKKNSPAEAPEELVAESPEEASPAPAPAPADAPAGAHKKASDDDSADQTSSAAKSVFGLAAVCASAFVVALAF</sequence>
<dbReference type="EMBL" id="BAABME010012186">
    <property type="protein sequence ID" value="GAA0184819.1"/>
    <property type="molecule type" value="Genomic_DNA"/>
</dbReference>
<feature type="region of interest" description="Disordered" evidence="1">
    <location>
        <begin position="186"/>
        <end position="238"/>
    </location>
</feature>
<accession>A0AAV3RWJ1</accession>
<protein>
    <submittedName>
        <fullName evidence="3">Cell adhesion molecule</fullName>
    </submittedName>
</protein>
<proteinExistence type="predicted"/>
<dbReference type="AlphaFoldDB" id="A0AAV3RWJ1"/>
<dbReference type="Gene3D" id="2.30.180.10">
    <property type="entry name" value="FAS1 domain"/>
    <property type="match status" value="1"/>
</dbReference>
<keyword evidence="2" id="KW-0732">Signal</keyword>